<sequence>MTYARVHLVAWAVWAGMLVVAAVRAGGYSRVVADSTGEYVAMGILFVSSFTLVASAVAAKPRVGRLRATFGPISAAAAMTGAMLPAALKSAARSWQHGPAPRGDSESE</sequence>
<gene>
    <name evidence="2" type="ORF">ACFSHS_18915</name>
</gene>
<dbReference type="Proteomes" id="UP001597402">
    <property type="component" value="Unassembled WGS sequence"/>
</dbReference>
<dbReference type="EMBL" id="JBHUHP010000023">
    <property type="protein sequence ID" value="MFD2093638.1"/>
    <property type="molecule type" value="Genomic_DNA"/>
</dbReference>
<keyword evidence="3" id="KW-1185">Reference proteome</keyword>
<proteinExistence type="predicted"/>
<keyword evidence="1" id="KW-1133">Transmembrane helix</keyword>
<reference evidence="3" key="1">
    <citation type="journal article" date="2019" name="Int. J. Syst. Evol. Microbiol.">
        <title>The Global Catalogue of Microorganisms (GCM) 10K type strain sequencing project: providing services to taxonomists for standard genome sequencing and annotation.</title>
        <authorList>
            <consortium name="The Broad Institute Genomics Platform"/>
            <consortium name="The Broad Institute Genome Sequencing Center for Infectious Disease"/>
            <person name="Wu L."/>
            <person name="Ma J."/>
        </authorList>
    </citation>
    <scope>NUCLEOTIDE SEQUENCE [LARGE SCALE GENOMIC DNA]</scope>
    <source>
        <strain evidence="3">JCM 3338</strain>
    </source>
</reference>
<keyword evidence="1" id="KW-0812">Transmembrane</keyword>
<dbReference type="RefSeq" id="WP_376879458.1">
    <property type="nucleotide sequence ID" value="NZ_JBHUHP010000023.1"/>
</dbReference>
<comment type="caution">
    <text evidence="2">The sequence shown here is derived from an EMBL/GenBank/DDBJ whole genome shotgun (WGS) entry which is preliminary data.</text>
</comment>
<evidence type="ECO:0000256" key="1">
    <source>
        <dbReference type="SAM" id="Phobius"/>
    </source>
</evidence>
<organism evidence="2 3">
    <name type="scientific">Blastococcus deserti</name>
    <dbReference type="NCBI Taxonomy" id="2259033"/>
    <lineage>
        <taxon>Bacteria</taxon>
        <taxon>Bacillati</taxon>
        <taxon>Actinomycetota</taxon>
        <taxon>Actinomycetes</taxon>
        <taxon>Geodermatophilales</taxon>
        <taxon>Geodermatophilaceae</taxon>
        <taxon>Blastococcus</taxon>
    </lineage>
</organism>
<name>A0ABW4XG94_9ACTN</name>
<keyword evidence="1" id="KW-0472">Membrane</keyword>
<evidence type="ECO:0000313" key="2">
    <source>
        <dbReference type="EMBL" id="MFD2093638.1"/>
    </source>
</evidence>
<feature type="transmembrane region" description="Helical" evidence="1">
    <location>
        <begin position="41"/>
        <end position="59"/>
    </location>
</feature>
<accession>A0ABW4XG94</accession>
<evidence type="ECO:0000313" key="3">
    <source>
        <dbReference type="Proteomes" id="UP001597402"/>
    </source>
</evidence>
<protein>
    <submittedName>
        <fullName evidence="2">Uncharacterized protein</fullName>
    </submittedName>
</protein>